<sequence>MRRNVTGGPPGKPEGPAVASPPGTLSRRSLLSAGGALTAAGVLTAGCTGAPRGERAEHRQEDGQARAERRLREQAAAAGAALLARYDATAAAHPALAGTLAPHRAVTAAHLDALRAPAEAGRSGNGSGAGMRGGNAPAAHPVPEPPAEPEAALAALAEAEQGLAESRLAALAGAPPATARLLASLAAANAVRSRLLAPSGAAERSPA</sequence>
<feature type="region of interest" description="Disordered" evidence="1">
    <location>
        <begin position="1"/>
        <end position="28"/>
    </location>
</feature>
<feature type="compositionally biased region" description="Gly residues" evidence="1">
    <location>
        <begin position="123"/>
        <end position="133"/>
    </location>
</feature>
<dbReference type="Proteomes" id="UP000199207">
    <property type="component" value="Unassembled WGS sequence"/>
</dbReference>
<dbReference type="AlphaFoldDB" id="A0A1I1NYZ9"/>
<dbReference type="InterPro" id="IPR006311">
    <property type="entry name" value="TAT_signal"/>
</dbReference>
<feature type="compositionally biased region" description="Basic and acidic residues" evidence="1">
    <location>
        <begin position="52"/>
        <end position="69"/>
    </location>
</feature>
<dbReference type="PROSITE" id="PS51318">
    <property type="entry name" value="TAT"/>
    <property type="match status" value="1"/>
</dbReference>
<evidence type="ECO:0000313" key="2">
    <source>
        <dbReference type="EMBL" id="SFD02626.1"/>
    </source>
</evidence>
<dbReference type="EMBL" id="FOLM01000008">
    <property type="protein sequence ID" value="SFD02626.1"/>
    <property type="molecule type" value="Genomic_DNA"/>
</dbReference>
<dbReference type="STRING" id="910347.SAMN05421773_108236"/>
<evidence type="ECO:0008006" key="4">
    <source>
        <dbReference type="Google" id="ProtNLM"/>
    </source>
</evidence>
<name>A0A1I1NYZ9_9ACTN</name>
<keyword evidence="3" id="KW-1185">Reference proteome</keyword>
<gene>
    <name evidence="2" type="ORF">SAMN05421773_108236</name>
</gene>
<protein>
    <recommendedName>
        <fullName evidence="4">Lipoprotein</fullName>
    </recommendedName>
</protein>
<evidence type="ECO:0000313" key="3">
    <source>
        <dbReference type="Proteomes" id="UP000199207"/>
    </source>
</evidence>
<organism evidence="2 3">
    <name type="scientific">Streptomyces aidingensis</name>
    <dbReference type="NCBI Taxonomy" id="910347"/>
    <lineage>
        <taxon>Bacteria</taxon>
        <taxon>Bacillati</taxon>
        <taxon>Actinomycetota</taxon>
        <taxon>Actinomycetes</taxon>
        <taxon>Kitasatosporales</taxon>
        <taxon>Streptomycetaceae</taxon>
        <taxon>Streptomyces</taxon>
    </lineage>
</organism>
<feature type="region of interest" description="Disordered" evidence="1">
    <location>
        <begin position="118"/>
        <end position="151"/>
    </location>
</feature>
<evidence type="ECO:0000256" key="1">
    <source>
        <dbReference type="SAM" id="MobiDB-lite"/>
    </source>
</evidence>
<reference evidence="2 3" key="1">
    <citation type="submission" date="2016-10" db="EMBL/GenBank/DDBJ databases">
        <authorList>
            <person name="de Groot N.N."/>
        </authorList>
    </citation>
    <scope>NUCLEOTIDE SEQUENCE [LARGE SCALE GENOMIC DNA]</scope>
    <source>
        <strain evidence="2 3">CGMCC 4.5739</strain>
    </source>
</reference>
<proteinExistence type="predicted"/>
<accession>A0A1I1NYZ9</accession>
<feature type="region of interest" description="Disordered" evidence="1">
    <location>
        <begin position="46"/>
        <end position="69"/>
    </location>
</feature>